<evidence type="ECO:0000313" key="3">
    <source>
        <dbReference type="EMBL" id="SDA37922.1"/>
    </source>
</evidence>
<dbReference type="InterPro" id="IPR011979">
    <property type="entry name" value="Antitox_Xre"/>
</dbReference>
<dbReference type="EMBL" id="FMXE01000002">
    <property type="protein sequence ID" value="SDA37922.1"/>
    <property type="molecule type" value="Genomic_DNA"/>
</dbReference>
<accession>A0A1G5UWB2</accession>
<proteinExistence type="predicted"/>
<dbReference type="AlphaFoldDB" id="A0A1G5UWB2"/>
<dbReference type="GO" id="GO:0003677">
    <property type="term" value="F:DNA binding"/>
    <property type="evidence" value="ECO:0007669"/>
    <property type="project" value="InterPro"/>
</dbReference>
<dbReference type="InterPro" id="IPR024467">
    <property type="entry name" value="Xre/MbcA/ParS-like_toxin-bd"/>
</dbReference>
<dbReference type="Pfam" id="PF20432">
    <property type="entry name" value="Xre-like-HTH"/>
    <property type="match status" value="1"/>
</dbReference>
<dbReference type="STRING" id="279824.SAMN03080617_00123"/>
<name>A0A1G5UWB2_9BACT</name>
<feature type="domain" description="Antitoxin Xre/MbcA/ParS-like toxin-binding" evidence="1">
    <location>
        <begin position="116"/>
        <end position="163"/>
    </location>
</feature>
<gene>
    <name evidence="3" type="ORF">SAMN03080617_00123</name>
</gene>
<sequence>MSDSDNQRIYMVAEEMATYVTSLPRYSLYPTLKGIPLSKFFSDRMMVVDVIRQGIPTSLFMSIKQMAPFSDQEWSDFLDISLKSLQRYKKESDYVFRSIHSEKIIELTEVTALGLEVFDTAADFASWLNVSSYSLGNRRPIELLRNSYGKELVLSELHRIDQGVFV</sequence>
<organism evidence="3 4">
    <name type="scientific">Algoriphagus alkaliphilus</name>
    <dbReference type="NCBI Taxonomy" id="279824"/>
    <lineage>
        <taxon>Bacteria</taxon>
        <taxon>Pseudomonadati</taxon>
        <taxon>Bacteroidota</taxon>
        <taxon>Cytophagia</taxon>
        <taxon>Cytophagales</taxon>
        <taxon>Cyclobacteriaceae</taxon>
        <taxon>Algoriphagus</taxon>
    </lineage>
</organism>
<dbReference type="OrthoDB" id="5770459at2"/>
<protein>
    <submittedName>
        <fullName evidence="3">Putative toxin-antitoxin system antitoxin component, TIGR02293 family</fullName>
    </submittedName>
</protein>
<feature type="domain" description="Antitoxin Xre-like helix-turn-helix" evidence="2">
    <location>
        <begin position="48"/>
        <end position="107"/>
    </location>
</feature>
<reference evidence="4" key="1">
    <citation type="submission" date="2016-10" db="EMBL/GenBank/DDBJ databases">
        <authorList>
            <person name="Varghese N."/>
            <person name="Submissions S."/>
        </authorList>
    </citation>
    <scope>NUCLEOTIDE SEQUENCE [LARGE SCALE GENOMIC DNA]</scope>
    <source>
        <strain evidence="4">DSM 22703</strain>
    </source>
</reference>
<evidence type="ECO:0000259" key="2">
    <source>
        <dbReference type="Pfam" id="PF20432"/>
    </source>
</evidence>
<dbReference type="Proteomes" id="UP000198756">
    <property type="component" value="Unassembled WGS sequence"/>
</dbReference>
<evidence type="ECO:0000259" key="1">
    <source>
        <dbReference type="Pfam" id="PF09722"/>
    </source>
</evidence>
<keyword evidence="4" id="KW-1185">Reference proteome</keyword>
<evidence type="ECO:0000313" key="4">
    <source>
        <dbReference type="Proteomes" id="UP000198756"/>
    </source>
</evidence>
<dbReference type="Pfam" id="PF09722">
    <property type="entry name" value="Xre_MbcA_ParS_C"/>
    <property type="match status" value="1"/>
</dbReference>
<dbReference type="RefSeq" id="WP_092728008.1">
    <property type="nucleotide sequence ID" value="NZ_FMXE01000002.1"/>
</dbReference>
<dbReference type="NCBIfam" id="TIGR02293">
    <property type="entry name" value="TAS_TIGR02293"/>
    <property type="match status" value="1"/>
</dbReference>
<dbReference type="InterPro" id="IPR046847">
    <property type="entry name" value="Xre-like_HTH"/>
</dbReference>